<evidence type="ECO:0000313" key="2">
    <source>
        <dbReference type="EMBL" id="KLU63992.1"/>
    </source>
</evidence>
<evidence type="ECO:0000313" key="3">
    <source>
        <dbReference type="Proteomes" id="UP000036356"/>
    </source>
</evidence>
<dbReference type="AlphaFoldDB" id="A0A0J1FKR9"/>
<accession>A0A0J1FKR9</accession>
<dbReference type="STRING" id="476652.DEAC_c41220"/>
<sequence length="365" mass="42757">MPQTEITISLCMIVKNEESNIERCLDSAHNLVDEINIVDTGSTDRTKEIVKKYTDRIFDYAWNDDFASARNYAFSQATKDYILWLDADDELLEQDQKEFLTLKKTLDPVVDAVNMPYHLILDKHGKPICSLRRNRLVRRSMNFQWIGLVHEYLEVNGKVLISDCAVTHRGGPGELDRNLKIYESRLARGEVLSPRDLYYYANELIDHKMYNRAIEYYLKFLATGKGWVEDNISACGRLADCFEILHEQGNMFKYCFKSFEYDTPRAEFCCRLGFYFLQLEALDQAVFWYKLATEVELPIDSWGQVNYDCWTWLPHLQLCVCYDKLGKHELAYKHNELALKYRPEDSHILHNKRYLEGVLGLESEG</sequence>
<dbReference type="CDD" id="cd02511">
    <property type="entry name" value="Beta4Glucosyltransferase"/>
    <property type="match status" value="1"/>
</dbReference>
<dbReference type="RefSeq" id="WP_047811890.1">
    <property type="nucleotide sequence ID" value="NZ_LDZY01000019.1"/>
</dbReference>
<dbReference type="EMBL" id="LDZY01000019">
    <property type="protein sequence ID" value="KLU63992.1"/>
    <property type="molecule type" value="Genomic_DNA"/>
</dbReference>
<dbReference type="PANTHER" id="PTHR43630:SF2">
    <property type="entry name" value="GLYCOSYLTRANSFERASE"/>
    <property type="match status" value="1"/>
</dbReference>
<evidence type="ECO:0000259" key="1">
    <source>
        <dbReference type="Pfam" id="PF00535"/>
    </source>
</evidence>
<dbReference type="InterPro" id="IPR029044">
    <property type="entry name" value="Nucleotide-diphossugar_trans"/>
</dbReference>
<dbReference type="Gene3D" id="1.25.40.10">
    <property type="entry name" value="Tetratricopeptide repeat domain"/>
    <property type="match status" value="1"/>
</dbReference>
<dbReference type="SUPFAM" id="SSF81901">
    <property type="entry name" value="HCP-like"/>
    <property type="match status" value="1"/>
</dbReference>
<dbReference type="SUPFAM" id="SSF53448">
    <property type="entry name" value="Nucleotide-diphospho-sugar transferases"/>
    <property type="match status" value="1"/>
</dbReference>
<comment type="caution">
    <text evidence="2">The sequence shown here is derived from an EMBL/GenBank/DDBJ whole genome shotgun (WGS) entry which is preliminary data.</text>
</comment>
<organism evidence="2 3">
    <name type="scientific">Desulfosporosinus acididurans</name>
    <dbReference type="NCBI Taxonomy" id="476652"/>
    <lineage>
        <taxon>Bacteria</taxon>
        <taxon>Bacillati</taxon>
        <taxon>Bacillota</taxon>
        <taxon>Clostridia</taxon>
        <taxon>Eubacteriales</taxon>
        <taxon>Desulfitobacteriaceae</taxon>
        <taxon>Desulfosporosinus</taxon>
    </lineage>
</organism>
<dbReference type="InterPro" id="IPR011990">
    <property type="entry name" value="TPR-like_helical_dom_sf"/>
</dbReference>
<keyword evidence="2" id="KW-0328">Glycosyltransferase</keyword>
<dbReference type="EC" id="2.4.1.-" evidence="2"/>
<name>A0A0J1FKR9_9FIRM</name>
<dbReference type="PANTHER" id="PTHR43630">
    <property type="entry name" value="POLY-BETA-1,6-N-ACETYL-D-GLUCOSAMINE SYNTHASE"/>
    <property type="match status" value="1"/>
</dbReference>
<dbReference type="GO" id="GO:0016757">
    <property type="term" value="F:glycosyltransferase activity"/>
    <property type="evidence" value="ECO:0007669"/>
    <property type="project" value="UniProtKB-KW"/>
</dbReference>
<proteinExistence type="predicted"/>
<dbReference type="Pfam" id="PF00535">
    <property type="entry name" value="Glycos_transf_2"/>
    <property type="match status" value="1"/>
</dbReference>
<dbReference type="InterPro" id="IPR001173">
    <property type="entry name" value="Glyco_trans_2-like"/>
</dbReference>
<keyword evidence="2" id="KW-0808">Transferase</keyword>
<gene>
    <name evidence="2" type="primary">sunS_3</name>
    <name evidence="2" type="ORF">DEAC_c41220</name>
</gene>
<dbReference type="Gene3D" id="3.90.550.10">
    <property type="entry name" value="Spore Coat Polysaccharide Biosynthesis Protein SpsA, Chain A"/>
    <property type="match status" value="1"/>
</dbReference>
<reference evidence="2 3" key="1">
    <citation type="submission" date="2015-06" db="EMBL/GenBank/DDBJ databases">
        <title>Draft genome of the moderately acidophilic sulfate reducer Candidatus Desulfosporosinus acididurans strain M1.</title>
        <authorList>
            <person name="Poehlein A."/>
            <person name="Petzsch P."/>
            <person name="Johnson B.D."/>
            <person name="Schloemann M."/>
            <person name="Daniel R."/>
            <person name="Muehling M."/>
        </authorList>
    </citation>
    <scope>NUCLEOTIDE SEQUENCE [LARGE SCALE GENOMIC DNA]</scope>
    <source>
        <strain evidence="2 3">M1</strain>
    </source>
</reference>
<dbReference type="PATRIC" id="fig|476652.3.peg.4367"/>
<protein>
    <submittedName>
        <fullName evidence="2">SPBc2 prophage-derived glycosyltransferase SunS</fullName>
        <ecNumber evidence="2">2.4.1.-</ecNumber>
    </submittedName>
</protein>
<feature type="domain" description="Glycosyltransferase 2-like" evidence="1">
    <location>
        <begin position="9"/>
        <end position="108"/>
    </location>
</feature>
<dbReference type="Proteomes" id="UP000036356">
    <property type="component" value="Unassembled WGS sequence"/>
</dbReference>
<keyword evidence="3" id="KW-1185">Reference proteome</keyword>